<dbReference type="Proteomes" id="UP000799049">
    <property type="component" value="Unassembled WGS sequence"/>
</dbReference>
<dbReference type="OrthoDB" id="307899at2759"/>
<dbReference type="PANTHER" id="PTHR13156">
    <property type="entry name" value="NADH-UBIQUINONE OXIDOREDUCTASE 13 KD-A SUBUNIT"/>
    <property type="match status" value="1"/>
</dbReference>
<protein>
    <submittedName>
        <fullName evidence="2">Mitochondrial Complex I (CI) NADH:ubiquinone oxidoreductase subunit 13-kDa/NUMM/NDUFS6</fullName>
    </submittedName>
</protein>
<proteinExistence type="predicted"/>
<evidence type="ECO:0000313" key="3">
    <source>
        <dbReference type="Proteomes" id="UP000799049"/>
    </source>
</evidence>
<evidence type="ECO:0000313" key="2">
    <source>
        <dbReference type="EMBL" id="KAF0852432.1"/>
    </source>
</evidence>
<gene>
    <name evidence="2" type="ORF">ANDGO_01704</name>
</gene>
<dbReference type="EMBL" id="VRVR01000037">
    <property type="protein sequence ID" value="KAF0852432.1"/>
    <property type="molecule type" value="Genomic_DNA"/>
</dbReference>
<dbReference type="PANTHER" id="PTHR13156:SF0">
    <property type="entry name" value="NADH DEHYDROGENASE [UBIQUINONE] IRON-SULFUR PROTEIN 6, MITOCHONDRIAL"/>
    <property type="match status" value="1"/>
</dbReference>
<sequence>MFRRIAASSLRVLPCSRTSLCTPLFRPFSSLPRPADSAGVEAYKPAQEFIKEVPVQEVDAAVARCDGGPRPEMGHPVEFIKLTDGVVAVCKYCGLRYARKGTYNAEKSRVMGH</sequence>
<dbReference type="Gene3D" id="2.60.260.40">
    <property type="entry name" value="q5lls5 like domains"/>
    <property type="match status" value="1"/>
</dbReference>
<accession>A0A8K0AIM6</accession>
<name>A0A8K0AIM6_ANDGO</name>
<dbReference type="InterPro" id="IPR019401">
    <property type="entry name" value="Znf_CHCC"/>
</dbReference>
<feature type="domain" description="Zinc finger CHCC-type" evidence="1">
    <location>
        <begin position="62"/>
        <end position="97"/>
    </location>
</feature>
<dbReference type="GO" id="GO:0006120">
    <property type="term" value="P:mitochondrial electron transport, NADH to ubiquinone"/>
    <property type="evidence" value="ECO:0007669"/>
    <property type="project" value="TreeGrafter"/>
</dbReference>
<dbReference type="AlphaFoldDB" id="A0A8K0AIM6"/>
<comment type="caution">
    <text evidence="2">The sequence shown here is derived from an EMBL/GenBank/DDBJ whole genome shotgun (WGS) entry which is preliminary data.</text>
</comment>
<evidence type="ECO:0000259" key="1">
    <source>
        <dbReference type="Pfam" id="PF10276"/>
    </source>
</evidence>
<keyword evidence="3" id="KW-1185">Reference proteome</keyword>
<dbReference type="Pfam" id="PF10276">
    <property type="entry name" value="zf-CHCC"/>
    <property type="match status" value="1"/>
</dbReference>
<reference evidence="2" key="1">
    <citation type="submission" date="2019-09" db="EMBL/GenBank/DDBJ databases">
        <title>The Mitochondrial Proteome of the Jakobid, Andalucia godoyi, a Protist With the Most Gene-Rich and Bacteria-Like Mitochondrial Genome.</title>
        <authorList>
            <person name="Gray M.W."/>
            <person name="Burger G."/>
            <person name="Derelle R."/>
            <person name="Klimes V."/>
            <person name="Leger M."/>
            <person name="Sarrasin M."/>
            <person name="Vlcek C."/>
            <person name="Roger A.J."/>
            <person name="Elias M."/>
            <person name="Lang B.F."/>
        </authorList>
    </citation>
    <scope>NUCLEOTIDE SEQUENCE</scope>
    <source>
        <strain evidence="2">And28</strain>
    </source>
</reference>
<dbReference type="GO" id="GO:0005739">
    <property type="term" value="C:mitochondrion"/>
    <property type="evidence" value="ECO:0007669"/>
    <property type="project" value="GOC"/>
</dbReference>
<organism evidence="2 3">
    <name type="scientific">Andalucia godoyi</name>
    <name type="common">Flagellate</name>
    <dbReference type="NCBI Taxonomy" id="505711"/>
    <lineage>
        <taxon>Eukaryota</taxon>
        <taxon>Discoba</taxon>
        <taxon>Jakobida</taxon>
        <taxon>Andalucina</taxon>
        <taxon>Andaluciidae</taxon>
        <taxon>Andalucia</taxon>
    </lineage>
</organism>